<dbReference type="FunFam" id="3.20.20.10:FF:000012">
    <property type="entry name" value="Carboxynorspermidine/carboxyspermidine decarboxylase"/>
    <property type="match status" value="1"/>
</dbReference>
<dbReference type="GO" id="GO:0008295">
    <property type="term" value="P:spermidine biosynthetic process"/>
    <property type="evidence" value="ECO:0007669"/>
    <property type="project" value="UniProtKB-KW"/>
</dbReference>
<keyword evidence="2" id="KW-0210">Decarboxylase</keyword>
<protein>
    <submittedName>
        <fullName evidence="8">Carboxynorspermidine decarboxylase</fullName>
    </submittedName>
</protein>
<name>A0A2K9P3J1_9FIRM</name>
<evidence type="ECO:0000256" key="6">
    <source>
        <dbReference type="PIRSR" id="PIRSR038941-1"/>
    </source>
</evidence>
<evidence type="ECO:0000259" key="7">
    <source>
        <dbReference type="Pfam" id="PF00278"/>
    </source>
</evidence>
<dbReference type="PIRSF" id="PIRSF038941">
    <property type="entry name" value="NspC"/>
    <property type="match status" value="1"/>
</dbReference>
<proteinExistence type="predicted"/>
<feature type="binding site" evidence="6">
    <location>
        <position position="239"/>
    </location>
    <ligand>
        <name>substrate</name>
    </ligand>
</feature>
<dbReference type="GeneID" id="98063049"/>
<keyword evidence="5" id="KW-0456">Lyase</keyword>
<keyword evidence="3" id="KW-0663">Pyridoxal phosphate</keyword>
<dbReference type="AlphaFoldDB" id="A0A2K9P3J1"/>
<dbReference type="OrthoDB" id="9804410at2"/>
<dbReference type="NCBIfam" id="TIGR01047">
    <property type="entry name" value="nspC"/>
    <property type="match status" value="1"/>
</dbReference>
<dbReference type="Gene3D" id="3.20.20.10">
    <property type="entry name" value="Alanine racemase"/>
    <property type="match status" value="1"/>
</dbReference>
<dbReference type="InterPro" id="IPR009006">
    <property type="entry name" value="Ala_racemase/Decarboxylase_C"/>
</dbReference>
<sequence>MKQSDIKTPYYLIDENLIIKNLEILKSVSDKTGAKILLAQKAFSMYSLYPLIGKYLAGTTASSLFEAKLGHEEMPGTETHIYAPAYSDEDFSEIIKICDHIVFNSFSQWNKYKNIVSGTGIECGIRINPEYSEIETDIYNPCFKGSRMGVTLRNFEHSNLDGISGLHFHTMCEQNSDVLWRTVQKVDEKFGKYIKNMKWINMGGGHHITREDYDIELLCKSINYFSDKYGVAVYLEPGEAVALNAGYLTSSVMDIINNEIDIAILDTSAACHMPDVLEMPYRPNVIDAGNPGEYPYTYRLAGPTCLAGDIIGDYSFKEPLKPGDKITFCDMAIYTTVKNNTFNGINLPSIVLRHQNGDTELIKTFGYQDFKSRL</sequence>
<dbReference type="CDD" id="cd06829">
    <property type="entry name" value="PLPDE_III_CANSDC"/>
    <property type="match status" value="1"/>
</dbReference>
<dbReference type="SUPFAM" id="SSF50621">
    <property type="entry name" value="Alanine racemase C-terminal domain-like"/>
    <property type="match status" value="1"/>
</dbReference>
<evidence type="ECO:0000256" key="3">
    <source>
        <dbReference type="ARBA" id="ARBA00022898"/>
    </source>
</evidence>
<evidence type="ECO:0000256" key="2">
    <source>
        <dbReference type="ARBA" id="ARBA00022793"/>
    </source>
</evidence>
<evidence type="ECO:0000313" key="8">
    <source>
        <dbReference type="EMBL" id="AUO19816.1"/>
    </source>
</evidence>
<dbReference type="EMBL" id="CP020991">
    <property type="protein sequence ID" value="AUO19816.1"/>
    <property type="molecule type" value="Genomic_DNA"/>
</dbReference>
<evidence type="ECO:0000256" key="1">
    <source>
        <dbReference type="ARBA" id="ARBA00001933"/>
    </source>
</evidence>
<evidence type="ECO:0000256" key="5">
    <source>
        <dbReference type="ARBA" id="ARBA00023239"/>
    </source>
</evidence>
<dbReference type="InterPro" id="IPR029066">
    <property type="entry name" value="PLP-binding_barrel"/>
</dbReference>
<evidence type="ECO:0000256" key="4">
    <source>
        <dbReference type="ARBA" id="ARBA00023066"/>
    </source>
</evidence>
<dbReference type="PANTHER" id="PTHR43727">
    <property type="entry name" value="DIAMINOPIMELATE DECARBOXYLASE"/>
    <property type="match status" value="1"/>
</dbReference>
<gene>
    <name evidence="8" type="ORF">B9O19_01660</name>
</gene>
<keyword evidence="9" id="KW-1185">Reference proteome</keyword>
<feature type="binding site" evidence="6">
    <location>
        <position position="275"/>
    </location>
    <ligand>
        <name>substrate</name>
    </ligand>
</feature>
<reference evidence="8 9" key="1">
    <citation type="submission" date="2017-04" db="EMBL/GenBank/DDBJ databases">
        <title>Monoglobus pectinilyticus 14 draft genome.</title>
        <authorList>
            <person name="Kim C."/>
            <person name="Rosendale D.I."/>
            <person name="Kelly W.J."/>
            <person name="Tannock G.W."/>
            <person name="Patchett M.L."/>
            <person name="Jordens J.Z."/>
        </authorList>
    </citation>
    <scope>NUCLEOTIDE SEQUENCE [LARGE SCALE GENOMIC DNA]</scope>
    <source>
        <strain evidence="8 9">14</strain>
    </source>
</reference>
<dbReference type="InterPro" id="IPR005730">
    <property type="entry name" value="Nsp_de-COase"/>
</dbReference>
<feature type="domain" description="Orn/DAP/Arg decarboxylase 2 C-terminal" evidence="7">
    <location>
        <begin position="132"/>
        <end position="331"/>
    </location>
</feature>
<dbReference type="Gene3D" id="2.40.37.10">
    <property type="entry name" value="Lyase, Ornithine Decarboxylase, Chain A, domain 1"/>
    <property type="match status" value="1"/>
</dbReference>
<dbReference type="SUPFAM" id="SSF51419">
    <property type="entry name" value="PLP-binding barrel"/>
    <property type="match status" value="1"/>
</dbReference>
<organism evidence="8 9">
    <name type="scientific">Monoglobus pectinilyticus</name>
    <dbReference type="NCBI Taxonomy" id="1981510"/>
    <lineage>
        <taxon>Bacteria</taxon>
        <taxon>Bacillati</taxon>
        <taxon>Bacillota</taxon>
        <taxon>Clostridia</taxon>
        <taxon>Monoglobales</taxon>
        <taxon>Monoglobaceae</taxon>
        <taxon>Monoglobus</taxon>
    </lineage>
</organism>
<dbReference type="RefSeq" id="WP_102365988.1">
    <property type="nucleotide sequence ID" value="NZ_CP020991.1"/>
</dbReference>
<dbReference type="InterPro" id="IPR022643">
    <property type="entry name" value="De-COase2_C"/>
</dbReference>
<dbReference type="KEGG" id="mpec:B9O19_01660"/>
<dbReference type="GO" id="GO:0008836">
    <property type="term" value="F:diaminopimelate decarboxylase activity"/>
    <property type="evidence" value="ECO:0007669"/>
    <property type="project" value="TreeGrafter"/>
</dbReference>
<keyword evidence="4" id="KW-0745">Spermidine biosynthesis</keyword>
<accession>A0A2K9P3J1</accession>
<comment type="cofactor">
    <cofactor evidence="1">
        <name>pyridoxal 5'-phosphate</name>
        <dbReference type="ChEBI" id="CHEBI:597326"/>
    </cofactor>
</comment>
<dbReference type="PANTHER" id="PTHR43727:SF1">
    <property type="entry name" value="CARBOXYNORSPERMIDINE_CARBOXYSPERMIDINE DECARBOXYLASE"/>
    <property type="match status" value="1"/>
</dbReference>
<dbReference type="Pfam" id="PF00278">
    <property type="entry name" value="Orn_DAP_Arg_deC"/>
    <property type="match status" value="1"/>
</dbReference>
<evidence type="ECO:0000313" key="9">
    <source>
        <dbReference type="Proteomes" id="UP000235589"/>
    </source>
</evidence>
<dbReference type="GO" id="GO:0009089">
    <property type="term" value="P:lysine biosynthetic process via diaminopimelate"/>
    <property type="evidence" value="ECO:0007669"/>
    <property type="project" value="TreeGrafter"/>
</dbReference>
<dbReference type="Proteomes" id="UP000235589">
    <property type="component" value="Chromosome"/>
</dbReference>
<dbReference type="GO" id="GO:0045312">
    <property type="term" value="P:nor-spermidine biosynthetic process"/>
    <property type="evidence" value="ECO:0007669"/>
    <property type="project" value="InterPro"/>
</dbReference>